<feature type="transmembrane region" description="Helical" evidence="7">
    <location>
        <begin position="178"/>
        <end position="194"/>
    </location>
</feature>
<dbReference type="HAMAP" id="MF_01207">
    <property type="entry name" value="MsrQ"/>
    <property type="match status" value="1"/>
</dbReference>
<keyword evidence="7" id="KW-1003">Cell membrane</keyword>
<evidence type="ECO:0000256" key="2">
    <source>
        <dbReference type="ARBA" id="ARBA00022448"/>
    </source>
</evidence>
<evidence type="ECO:0000256" key="7">
    <source>
        <dbReference type="HAMAP-Rule" id="MF_01207"/>
    </source>
</evidence>
<keyword evidence="7" id="KW-0249">Electron transport</keyword>
<gene>
    <name evidence="7 9" type="primary">msrQ</name>
    <name evidence="9" type="ORF">JQV55_11500</name>
</gene>
<dbReference type="InterPro" id="IPR022837">
    <property type="entry name" value="MsrQ-like"/>
</dbReference>
<dbReference type="NCBIfam" id="NF003833">
    <property type="entry name" value="PRK05419.1-5"/>
    <property type="match status" value="1"/>
</dbReference>
<keyword evidence="3 7" id="KW-0812">Transmembrane</keyword>
<organism evidence="9 10">
    <name type="scientific">Sulfitobacter geojensis</name>
    <dbReference type="NCBI Taxonomy" id="1342299"/>
    <lineage>
        <taxon>Bacteria</taxon>
        <taxon>Pseudomonadati</taxon>
        <taxon>Pseudomonadota</taxon>
        <taxon>Alphaproteobacteria</taxon>
        <taxon>Rhodobacterales</taxon>
        <taxon>Roseobacteraceae</taxon>
        <taxon>Sulfitobacter</taxon>
    </lineage>
</organism>
<keyword evidence="7" id="KW-0285">Flavoprotein</keyword>
<dbReference type="GO" id="GO:0009055">
    <property type="term" value="F:electron transfer activity"/>
    <property type="evidence" value="ECO:0007669"/>
    <property type="project" value="UniProtKB-UniRule"/>
</dbReference>
<evidence type="ECO:0000313" key="10">
    <source>
        <dbReference type="Proteomes" id="UP000732193"/>
    </source>
</evidence>
<comment type="caution">
    <text evidence="9">The sequence shown here is derived from an EMBL/GenBank/DDBJ whole genome shotgun (WGS) entry which is preliminary data.</text>
</comment>
<feature type="domain" description="Ferric oxidoreductase" evidence="8">
    <location>
        <begin position="55"/>
        <end position="163"/>
    </location>
</feature>
<comment type="subunit">
    <text evidence="7">Heterodimer of a catalytic subunit (MsrP) and a heme-binding subunit (MsrQ).</text>
</comment>
<name>A0AAE3B6G2_9RHOB</name>
<keyword evidence="7" id="KW-0349">Heme</keyword>
<dbReference type="Proteomes" id="UP000732193">
    <property type="component" value="Unassembled WGS sequence"/>
</dbReference>
<dbReference type="InterPro" id="IPR013130">
    <property type="entry name" value="Fe3_Rdtase_TM_dom"/>
</dbReference>
<dbReference type="PANTHER" id="PTHR36964:SF1">
    <property type="entry name" value="PROTEIN-METHIONINE-SULFOXIDE REDUCTASE HEME-BINDING SUBUNIT MSRQ"/>
    <property type="match status" value="1"/>
</dbReference>
<feature type="transmembrane region" description="Helical" evidence="7">
    <location>
        <begin position="18"/>
        <end position="35"/>
    </location>
</feature>
<feature type="transmembrane region" description="Helical" evidence="7">
    <location>
        <begin position="55"/>
        <end position="72"/>
    </location>
</feature>
<keyword evidence="2 7" id="KW-0813">Transport</keyword>
<dbReference type="AlphaFoldDB" id="A0AAE3B6G2"/>
<dbReference type="RefSeq" id="WP_203242361.1">
    <property type="nucleotide sequence ID" value="NZ_JAFBRH010000002.1"/>
</dbReference>
<dbReference type="GO" id="GO:0046872">
    <property type="term" value="F:metal ion binding"/>
    <property type="evidence" value="ECO:0007669"/>
    <property type="project" value="UniProtKB-KW"/>
</dbReference>
<dbReference type="GO" id="GO:0005886">
    <property type="term" value="C:plasma membrane"/>
    <property type="evidence" value="ECO:0007669"/>
    <property type="project" value="UniProtKB-SubCell"/>
</dbReference>
<evidence type="ECO:0000256" key="6">
    <source>
        <dbReference type="ARBA" id="ARBA00023136"/>
    </source>
</evidence>
<dbReference type="GO" id="GO:0010181">
    <property type="term" value="F:FMN binding"/>
    <property type="evidence" value="ECO:0007669"/>
    <property type="project" value="UniProtKB-UniRule"/>
</dbReference>
<comment type="cofactor">
    <cofactor evidence="7">
        <name>FMN</name>
        <dbReference type="ChEBI" id="CHEBI:58210"/>
    </cofactor>
    <text evidence="7">Binds 1 FMN per subunit.</text>
</comment>
<keyword evidence="4 7" id="KW-1133">Transmembrane helix</keyword>
<dbReference type="Pfam" id="PF01794">
    <property type="entry name" value="Ferric_reduct"/>
    <property type="match status" value="1"/>
</dbReference>
<evidence type="ECO:0000256" key="1">
    <source>
        <dbReference type="ARBA" id="ARBA00004141"/>
    </source>
</evidence>
<comment type="function">
    <text evidence="7">Part of the MsrPQ system that repairs oxidized periplasmic proteins containing methionine sulfoxide residues (Met-O), using respiratory chain electrons. Thus protects these proteins from oxidative-stress damage caused by reactive species of oxygen and chlorine generated by the host defense mechanisms. MsrPQ is essential for the maintenance of envelope integrity under bleach stress, rescuing a wide series of structurally unrelated periplasmic proteins from methionine oxidation. MsrQ provides electrons for reduction to the reductase catalytic subunit MsrP, using the quinone pool of the respiratory chain.</text>
</comment>
<feature type="transmembrane region" description="Helical" evidence="7">
    <location>
        <begin position="84"/>
        <end position="102"/>
    </location>
</feature>
<accession>A0AAE3B6G2</accession>
<comment type="cofactor">
    <cofactor evidence="7">
        <name>heme b</name>
        <dbReference type="ChEBI" id="CHEBI:60344"/>
    </cofactor>
    <text evidence="7">Binds 1 heme b (iron(II)-protoporphyrin IX) group per subunit.</text>
</comment>
<keyword evidence="10" id="KW-1185">Reference proteome</keyword>
<sequence length="203" mass="23012">MDKIIDQINTTARRVPTWVVYILCLLPAPYFFYLAVTGNLGPDPVKPLEHKYGELALQLLIAGLCITPLRQHLGINLIKFRRSLGIMAFTYVSFHLLVWAVLDVQTLGRVIEDIIKRPYITIGMAGFALLLPLAVTSNNWSVRKLGPTWRKLHKLTYPAVFLGGVHYIWLVKGIQIEPLIYLAGILGLLALRYWPKRRARSPA</sequence>
<evidence type="ECO:0000256" key="5">
    <source>
        <dbReference type="ARBA" id="ARBA00023004"/>
    </source>
</evidence>
<evidence type="ECO:0000256" key="3">
    <source>
        <dbReference type="ARBA" id="ARBA00022692"/>
    </source>
</evidence>
<dbReference type="EMBL" id="JAFBRM010000002">
    <property type="protein sequence ID" value="MBM1714193.1"/>
    <property type="molecule type" value="Genomic_DNA"/>
</dbReference>
<reference evidence="9 10" key="1">
    <citation type="submission" date="2021-01" db="EMBL/GenBank/DDBJ databases">
        <title>Diatom-associated Roseobacters Show Island Model of Population Structure.</title>
        <authorList>
            <person name="Qu L."/>
            <person name="Feng X."/>
            <person name="Chen Y."/>
            <person name="Li L."/>
            <person name="Wang X."/>
            <person name="Hu Z."/>
            <person name="Wang H."/>
            <person name="Luo H."/>
        </authorList>
    </citation>
    <scope>NUCLEOTIDE SEQUENCE [LARGE SCALE GENOMIC DNA]</scope>
    <source>
        <strain evidence="9 10">TR60-84</strain>
    </source>
</reference>
<evidence type="ECO:0000313" key="9">
    <source>
        <dbReference type="EMBL" id="MBM1714193.1"/>
    </source>
</evidence>
<keyword evidence="5 7" id="KW-0408">Iron</keyword>
<dbReference type="PANTHER" id="PTHR36964">
    <property type="entry name" value="PROTEIN-METHIONINE-SULFOXIDE REDUCTASE HEME-BINDING SUBUNIT MSRQ"/>
    <property type="match status" value="1"/>
</dbReference>
<dbReference type="GO" id="GO:0016679">
    <property type="term" value="F:oxidoreductase activity, acting on diphenols and related substances as donors"/>
    <property type="evidence" value="ECO:0007669"/>
    <property type="project" value="TreeGrafter"/>
</dbReference>
<feature type="transmembrane region" description="Helical" evidence="7">
    <location>
        <begin position="114"/>
        <end position="135"/>
    </location>
</feature>
<dbReference type="GO" id="GO:0030091">
    <property type="term" value="P:protein repair"/>
    <property type="evidence" value="ECO:0007669"/>
    <property type="project" value="UniProtKB-UniRule"/>
</dbReference>
<comment type="similarity">
    <text evidence="7">Belongs to the MsrQ family.</text>
</comment>
<evidence type="ECO:0000256" key="4">
    <source>
        <dbReference type="ARBA" id="ARBA00022989"/>
    </source>
</evidence>
<proteinExistence type="inferred from homology"/>
<protein>
    <recommendedName>
        <fullName evidence="7">Protein-methionine-sulfoxide reductase heme-binding subunit MsrQ</fullName>
    </recommendedName>
    <alternativeName>
        <fullName evidence="7">Flavocytochrome MsrQ</fullName>
    </alternativeName>
</protein>
<dbReference type="GO" id="GO:0020037">
    <property type="term" value="F:heme binding"/>
    <property type="evidence" value="ECO:0007669"/>
    <property type="project" value="UniProtKB-UniRule"/>
</dbReference>
<keyword evidence="6 7" id="KW-0472">Membrane</keyword>
<feature type="transmembrane region" description="Helical" evidence="7">
    <location>
        <begin position="155"/>
        <end position="172"/>
    </location>
</feature>
<keyword evidence="7" id="KW-0288">FMN</keyword>
<comment type="subcellular location">
    <subcellularLocation>
        <location evidence="7">Cell membrane</location>
        <topology evidence="7">Multi-pass membrane protein</topology>
    </subcellularLocation>
    <subcellularLocation>
        <location evidence="1">Membrane</location>
        <topology evidence="1">Multi-pass membrane protein</topology>
    </subcellularLocation>
</comment>
<evidence type="ECO:0000259" key="8">
    <source>
        <dbReference type="Pfam" id="PF01794"/>
    </source>
</evidence>
<keyword evidence="7" id="KW-0479">Metal-binding</keyword>